<dbReference type="AlphaFoldDB" id="A0AA45KHZ5"/>
<evidence type="ECO:0000313" key="3">
    <source>
        <dbReference type="Proteomes" id="UP000663608"/>
    </source>
</evidence>
<name>A0AA45KHZ5_9LACT</name>
<evidence type="ECO:0000256" key="1">
    <source>
        <dbReference type="SAM" id="Phobius"/>
    </source>
</evidence>
<feature type="transmembrane region" description="Helical" evidence="1">
    <location>
        <begin position="20"/>
        <end position="40"/>
    </location>
</feature>
<evidence type="ECO:0000313" key="2">
    <source>
        <dbReference type="EMBL" id="QSE77680.1"/>
    </source>
</evidence>
<keyword evidence="1" id="KW-1133">Transmembrane helix</keyword>
<dbReference type="KEGG" id="lti:JW886_09620"/>
<keyword evidence="3" id="KW-1185">Reference proteome</keyword>
<gene>
    <name evidence="2" type="ORF">JW886_09620</name>
</gene>
<dbReference type="NCBIfam" id="NF040686">
    <property type="entry name" value="TcpD_dom"/>
    <property type="match status" value="1"/>
</dbReference>
<organism evidence="2 3">
    <name type="scientific">Lactococcus taiwanensis</name>
    <dbReference type="NCBI Taxonomy" id="1151742"/>
    <lineage>
        <taxon>Bacteria</taxon>
        <taxon>Bacillati</taxon>
        <taxon>Bacillota</taxon>
        <taxon>Bacilli</taxon>
        <taxon>Lactobacillales</taxon>
        <taxon>Streptococcaceae</taxon>
        <taxon>Lactococcus</taxon>
    </lineage>
</organism>
<proteinExistence type="predicted"/>
<keyword evidence="1" id="KW-0812">Transmembrane</keyword>
<sequence length="86" mass="9463">MMKAFLVNNVMFGEIGLNGGWSWFQQQGQYAVWMILIFLAGKEFLGRKYGKMAIVIVFGAFLALVVNNPAGILTPVGNLVKKLLGL</sequence>
<accession>A0AA45KHZ5</accession>
<dbReference type="Proteomes" id="UP000663608">
    <property type="component" value="Chromosome"/>
</dbReference>
<reference evidence="2 3" key="1">
    <citation type="submission" date="2021-02" db="EMBL/GenBank/DDBJ databases">
        <title>Complete genome sequence of Lactococcus lactis strain K_LL004.</title>
        <authorList>
            <person name="Kim H.B."/>
        </authorList>
    </citation>
    <scope>NUCLEOTIDE SEQUENCE [LARGE SCALE GENOMIC DNA]</scope>
    <source>
        <strain evidence="2 3">K_LL004</strain>
    </source>
</reference>
<dbReference type="EMBL" id="CP070872">
    <property type="protein sequence ID" value="QSE77680.1"/>
    <property type="molecule type" value="Genomic_DNA"/>
</dbReference>
<keyword evidence="1" id="KW-0472">Membrane</keyword>
<feature type="transmembrane region" description="Helical" evidence="1">
    <location>
        <begin position="52"/>
        <end position="73"/>
    </location>
</feature>
<protein>
    <submittedName>
        <fullName evidence="2">Uncharacterized protein</fullName>
    </submittedName>
</protein>
<dbReference type="InterPro" id="IPR049746">
    <property type="entry name" value="TcpD-like_C"/>
</dbReference>